<keyword evidence="2 3" id="KW-0732">Signal</keyword>
<feature type="chain" id="PRO_5009744147" evidence="3">
    <location>
        <begin position="20"/>
        <end position="593"/>
    </location>
</feature>
<dbReference type="SUPFAM" id="SSF53955">
    <property type="entry name" value="Lysozyme-like"/>
    <property type="match status" value="1"/>
</dbReference>
<protein>
    <submittedName>
        <fullName evidence="5">Soluble lytic murein transglycosylase</fullName>
    </submittedName>
</protein>
<gene>
    <name evidence="5" type="primary">slt</name>
    <name evidence="5" type="ORF">BN59_03091</name>
</gene>
<dbReference type="AlphaFoldDB" id="A0A078L0J7"/>
<proteinExistence type="inferred from homology"/>
<evidence type="ECO:0000313" key="6">
    <source>
        <dbReference type="Proteomes" id="UP000044071"/>
    </source>
</evidence>
<evidence type="ECO:0000256" key="3">
    <source>
        <dbReference type="SAM" id="SignalP"/>
    </source>
</evidence>
<name>A0A078L0J7_9GAMM</name>
<dbReference type="eggNOG" id="COG0741">
    <property type="taxonomic scope" value="Bacteria"/>
</dbReference>
<feature type="signal peptide" evidence="3">
    <location>
        <begin position="1"/>
        <end position="19"/>
    </location>
</feature>
<dbReference type="Gene3D" id="1.25.20.10">
    <property type="entry name" value="Bacterial muramidases"/>
    <property type="match status" value="1"/>
</dbReference>
<dbReference type="SUPFAM" id="SSF48435">
    <property type="entry name" value="Bacterial muramidases"/>
    <property type="match status" value="1"/>
</dbReference>
<dbReference type="GO" id="GO:0004553">
    <property type="term" value="F:hydrolase activity, hydrolyzing O-glycosyl compounds"/>
    <property type="evidence" value="ECO:0007669"/>
    <property type="project" value="InterPro"/>
</dbReference>
<dbReference type="STRING" id="1034943.BN59_03091"/>
<evidence type="ECO:0000256" key="1">
    <source>
        <dbReference type="ARBA" id="ARBA00007734"/>
    </source>
</evidence>
<dbReference type="RefSeq" id="WP_044011968.1">
    <property type="nucleotide sequence ID" value="NZ_CCVW01000004.1"/>
</dbReference>
<sequence length="593" mass="69545">MRKLLLLLSLFYLTPLTYASSGQAYLERFMAYQAWNQNLPEQPGEDFFAFIDSDTPLAQKLREKWLYRLAQQKDWANYSKHYKPSADLNLQCFEQIANYNQGKTDEALTKAKTLWLSGSSLPPVCNTLFDYLLKSESFNENLITERIILALDKRNIGLARFLLKQYKVPRLKDEQLLTAIYQNPTKIAQLEPGELHDYFYLFGLKRMIAANMNQTMKYWETPKTKQFLNEAQQQSFLVHLTIYKAMRNHEDEPQWFAKIKPAFYSDILLDWQIRFALKRQQWEEVEYLINHSPDKDKPVWQYWLARALEAKGETAKAKPIYQTIAQSRHYYGFLASMRLNKKPTFENENPVNNMALLRPYQPFTDNIKALYYSKQALQASRLLNDFISELPKEDKSALIYWIANTLQWYGKSVYLSSNEELANQLSLRFPVIYHDTVNLYAKNYQVPQEFIYAIIRQESGFREDVVSSAGARGLMQIMPATASVVAKHAKITYSDKNQLFASQKNINIGVAYLKQLKNRYNHHPVLVAAAYNAGPSQVNYWLKNHPPKEMDIWIDTLPWHETRNYLKNIIAFYAVYQYRLQQKPDLKGFMTPL</sequence>
<dbReference type="CDD" id="cd13401">
    <property type="entry name" value="Slt70-like"/>
    <property type="match status" value="1"/>
</dbReference>
<organism evidence="5 6">
    <name type="scientific">Legionella massiliensis</name>
    <dbReference type="NCBI Taxonomy" id="1034943"/>
    <lineage>
        <taxon>Bacteria</taxon>
        <taxon>Pseudomonadati</taxon>
        <taxon>Pseudomonadota</taxon>
        <taxon>Gammaproteobacteria</taxon>
        <taxon>Legionellales</taxon>
        <taxon>Legionellaceae</taxon>
        <taxon>Legionella</taxon>
    </lineage>
</organism>
<dbReference type="Pfam" id="PF01464">
    <property type="entry name" value="SLT"/>
    <property type="match status" value="1"/>
</dbReference>
<evidence type="ECO:0000259" key="4">
    <source>
        <dbReference type="Pfam" id="PF01464"/>
    </source>
</evidence>
<dbReference type="PANTHER" id="PTHR37423">
    <property type="entry name" value="SOLUBLE LYTIC MUREIN TRANSGLYCOSYLASE-RELATED"/>
    <property type="match status" value="1"/>
</dbReference>
<dbReference type="InterPro" id="IPR008939">
    <property type="entry name" value="Lytic_TGlycosylase_superhlx_U"/>
</dbReference>
<dbReference type="InterPro" id="IPR008258">
    <property type="entry name" value="Transglycosylase_SLT_dom_1"/>
</dbReference>
<dbReference type="EMBL" id="CCSB01000004">
    <property type="protein sequence ID" value="CDZ78777.1"/>
    <property type="molecule type" value="Genomic_DNA"/>
</dbReference>
<accession>A0A078L0J7</accession>
<dbReference type="GO" id="GO:0042597">
    <property type="term" value="C:periplasmic space"/>
    <property type="evidence" value="ECO:0007669"/>
    <property type="project" value="InterPro"/>
</dbReference>
<dbReference type="Gene3D" id="1.10.530.10">
    <property type="match status" value="1"/>
</dbReference>
<comment type="similarity">
    <text evidence="1">Belongs to the transglycosylase Slt family.</text>
</comment>
<reference evidence="5 6" key="1">
    <citation type="submission" date="2014-06" db="EMBL/GenBank/DDBJ databases">
        <authorList>
            <person name="Urmite Genomes Urmite Genomes"/>
        </authorList>
    </citation>
    <scope>NUCLEOTIDE SEQUENCE [LARGE SCALE GENOMIC DNA]</scope>
</reference>
<dbReference type="PANTHER" id="PTHR37423:SF5">
    <property type="entry name" value="SOLUBLE LYTIC MUREIN TRANSGLYCOSYLASE"/>
    <property type="match status" value="1"/>
</dbReference>
<dbReference type="InterPro" id="IPR023346">
    <property type="entry name" value="Lysozyme-like_dom_sf"/>
</dbReference>
<dbReference type="OrthoDB" id="92254at2"/>
<evidence type="ECO:0000313" key="5">
    <source>
        <dbReference type="EMBL" id="CDZ78777.1"/>
    </source>
</evidence>
<feature type="domain" description="Transglycosylase SLT" evidence="4">
    <location>
        <begin position="438"/>
        <end position="550"/>
    </location>
</feature>
<evidence type="ECO:0000256" key="2">
    <source>
        <dbReference type="ARBA" id="ARBA00022729"/>
    </source>
</evidence>
<dbReference type="Proteomes" id="UP000044071">
    <property type="component" value="Unassembled WGS sequence"/>
</dbReference>
<keyword evidence="6" id="KW-1185">Reference proteome</keyword>